<dbReference type="SUPFAM" id="SSF52047">
    <property type="entry name" value="RNI-like"/>
    <property type="match status" value="1"/>
</dbReference>
<name>A0AAD5DU57_9CHLO</name>
<sequence>MEWLPDPLLGRIFADTGRKAGASITLVCHRWHRLFYSEPALWRSLELPAKSLAYANVAGRAQQWFAAKARLLRRVGGFVQHLKYKRTQSYFQDGYNKMLDVQQVAADCGGEWQLGSSVLAHLSTVQSLRLEWITVDAAAAAALQRLTSLTQLYIEGDDDLPGSLLAALPSLPQLLSLRLFGGTMPGLRAALCPLTQLTQLECAAAEPLPPLTILFPLAQLRQLQWEEQRQDGTLLFDVQLLLARLPQLDSWRIGSYWTQLEGALKIGGVVLESCTVRGYNRADGTVQELSLARIASVPSLQQLVAAALPAGTQPSQLRSLAITHSSMLLPAVLSCPFLGHLTSLALTDCRFPDVGVRAGVEALLQQAPQLQTLSLQGFKETPMSHALTNRTGLQQLCLRRNALTELPPGPYLHSELIWPSVPVDKQLWCAELRHA</sequence>
<evidence type="ECO:0000313" key="3">
    <source>
        <dbReference type="EMBL" id="KAI7842443.1"/>
    </source>
</evidence>
<feature type="domain" description="F-box" evidence="2">
    <location>
        <begin position="1"/>
        <end position="45"/>
    </location>
</feature>
<dbReference type="PANTHER" id="PTHR38926:SF5">
    <property type="entry name" value="F-BOX AND LEUCINE-RICH REPEAT PROTEIN 6"/>
    <property type="match status" value="1"/>
</dbReference>
<reference evidence="3" key="1">
    <citation type="submission" date="2020-11" db="EMBL/GenBank/DDBJ databases">
        <title>Chlorella ohadii genome sequencing and assembly.</title>
        <authorList>
            <person name="Murik O."/>
            <person name="Treves H."/>
            <person name="Kedem I."/>
            <person name="Shotland Y."/>
            <person name="Kaplan A."/>
        </authorList>
    </citation>
    <scope>NUCLEOTIDE SEQUENCE</scope>
    <source>
        <strain evidence="3">1</strain>
    </source>
</reference>
<protein>
    <recommendedName>
        <fullName evidence="2">F-box domain-containing protein</fullName>
    </recommendedName>
</protein>
<proteinExistence type="predicted"/>
<dbReference type="GO" id="GO:0005930">
    <property type="term" value="C:axoneme"/>
    <property type="evidence" value="ECO:0007669"/>
    <property type="project" value="UniProtKB-SubCell"/>
</dbReference>
<dbReference type="Pfam" id="PF12937">
    <property type="entry name" value="F-box-like"/>
    <property type="match status" value="1"/>
</dbReference>
<dbReference type="Gene3D" id="3.80.10.10">
    <property type="entry name" value="Ribonuclease Inhibitor"/>
    <property type="match status" value="2"/>
</dbReference>
<dbReference type="EMBL" id="JADXDR010000053">
    <property type="protein sequence ID" value="KAI7842443.1"/>
    <property type="molecule type" value="Genomic_DNA"/>
</dbReference>
<organism evidence="3 4">
    <name type="scientific">Chlorella ohadii</name>
    <dbReference type="NCBI Taxonomy" id="2649997"/>
    <lineage>
        <taxon>Eukaryota</taxon>
        <taxon>Viridiplantae</taxon>
        <taxon>Chlorophyta</taxon>
        <taxon>core chlorophytes</taxon>
        <taxon>Trebouxiophyceae</taxon>
        <taxon>Chlorellales</taxon>
        <taxon>Chlorellaceae</taxon>
        <taxon>Chlorella clade</taxon>
        <taxon>Chlorella</taxon>
    </lineage>
</organism>
<keyword evidence="4" id="KW-1185">Reference proteome</keyword>
<evidence type="ECO:0000256" key="1">
    <source>
        <dbReference type="ARBA" id="ARBA00004430"/>
    </source>
</evidence>
<comment type="subcellular location">
    <subcellularLocation>
        <location evidence="1">Cytoplasm</location>
        <location evidence="1">Cytoskeleton</location>
        <location evidence="1">Cilium axoneme</location>
    </subcellularLocation>
</comment>
<dbReference type="Gene3D" id="1.20.1280.50">
    <property type="match status" value="1"/>
</dbReference>
<dbReference type="AlphaFoldDB" id="A0AAD5DU57"/>
<comment type="caution">
    <text evidence="3">The sequence shown here is derived from an EMBL/GenBank/DDBJ whole genome shotgun (WGS) entry which is preliminary data.</text>
</comment>
<dbReference type="PANTHER" id="PTHR38926">
    <property type="entry name" value="F-BOX DOMAIN CONTAINING PROTEIN, EXPRESSED"/>
    <property type="match status" value="1"/>
</dbReference>
<dbReference type="InterPro" id="IPR032675">
    <property type="entry name" value="LRR_dom_sf"/>
</dbReference>
<dbReference type="InterPro" id="IPR036047">
    <property type="entry name" value="F-box-like_dom_sf"/>
</dbReference>
<accession>A0AAD5DU57</accession>
<dbReference type="PROSITE" id="PS50181">
    <property type="entry name" value="FBOX"/>
    <property type="match status" value="1"/>
</dbReference>
<evidence type="ECO:0000259" key="2">
    <source>
        <dbReference type="PROSITE" id="PS50181"/>
    </source>
</evidence>
<evidence type="ECO:0000313" key="4">
    <source>
        <dbReference type="Proteomes" id="UP001205105"/>
    </source>
</evidence>
<dbReference type="Proteomes" id="UP001205105">
    <property type="component" value="Unassembled WGS sequence"/>
</dbReference>
<dbReference type="SUPFAM" id="SSF81383">
    <property type="entry name" value="F-box domain"/>
    <property type="match status" value="1"/>
</dbReference>
<dbReference type="InterPro" id="IPR001810">
    <property type="entry name" value="F-box_dom"/>
</dbReference>
<gene>
    <name evidence="3" type="ORF">COHA_004082</name>
</gene>